<proteinExistence type="predicted"/>
<evidence type="ECO:0000313" key="5">
    <source>
        <dbReference type="Proteomes" id="UP000663801"/>
    </source>
</evidence>
<gene>
    <name evidence="4" type="ORF">JL107_08810</name>
</gene>
<dbReference type="Proteomes" id="UP000663801">
    <property type="component" value="Unassembled WGS sequence"/>
</dbReference>
<accession>A0A938YF53</accession>
<evidence type="ECO:0000256" key="2">
    <source>
        <dbReference type="ARBA" id="ARBA00023235"/>
    </source>
</evidence>
<dbReference type="EMBL" id="JAERWL010000008">
    <property type="protein sequence ID" value="MBM9476540.1"/>
    <property type="molecule type" value="Genomic_DNA"/>
</dbReference>
<dbReference type="RefSeq" id="WP_205256655.1">
    <property type="nucleotide sequence ID" value="NZ_BAAAPV010000004.1"/>
</dbReference>
<reference evidence="4" key="1">
    <citation type="submission" date="2021-01" db="EMBL/GenBank/DDBJ databases">
        <title>KCTC 19127 draft genome.</title>
        <authorList>
            <person name="An D."/>
        </authorList>
    </citation>
    <scope>NUCLEOTIDE SEQUENCE</scope>
    <source>
        <strain evidence="4">KCTC 19127</strain>
    </source>
</reference>
<dbReference type="SUPFAM" id="SSF102546">
    <property type="entry name" value="RbsD-like"/>
    <property type="match status" value="1"/>
</dbReference>
<dbReference type="AlphaFoldDB" id="A0A938YF53"/>
<dbReference type="GO" id="GO:0042806">
    <property type="term" value="F:fucose binding"/>
    <property type="evidence" value="ECO:0007669"/>
    <property type="project" value="TreeGrafter"/>
</dbReference>
<dbReference type="GO" id="GO:0062193">
    <property type="term" value="F:D-ribose pyranase activity"/>
    <property type="evidence" value="ECO:0007669"/>
    <property type="project" value="UniProtKB-EC"/>
</dbReference>
<organism evidence="4 5">
    <name type="scientific">Nakamurella flavida</name>
    <dbReference type="NCBI Taxonomy" id="363630"/>
    <lineage>
        <taxon>Bacteria</taxon>
        <taxon>Bacillati</taxon>
        <taxon>Actinomycetota</taxon>
        <taxon>Actinomycetes</taxon>
        <taxon>Nakamurellales</taxon>
        <taxon>Nakamurellaceae</taxon>
        <taxon>Nakamurella</taxon>
    </lineage>
</organism>
<dbReference type="PANTHER" id="PTHR31690:SF4">
    <property type="entry name" value="FUCOSE MUTAROTASE"/>
    <property type="match status" value="1"/>
</dbReference>
<comment type="catalytic activity">
    <reaction evidence="1">
        <text>beta-D-ribopyranose = beta-D-ribofuranose</text>
        <dbReference type="Rhea" id="RHEA:25432"/>
        <dbReference type="ChEBI" id="CHEBI:27476"/>
        <dbReference type="ChEBI" id="CHEBI:47002"/>
        <dbReference type="EC" id="5.4.99.62"/>
    </reaction>
</comment>
<keyword evidence="2" id="KW-0413">Isomerase</keyword>
<dbReference type="GO" id="GO:0006004">
    <property type="term" value="P:fucose metabolic process"/>
    <property type="evidence" value="ECO:0007669"/>
    <property type="project" value="TreeGrafter"/>
</dbReference>
<evidence type="ECO:0000256" key="3">
    <source>
        <dbReference type="ARBA" id="ARBA00036324"/>
    </source>
</evidence>
<name>A0A938YF53_9ACTN</name>
<dbReference type="PANTHER" id="PTHR31690">
    <property type="entry name" value="FUCOSE MUTAROTASE"/>
    <property type="match status" value="1"/>
</dbReference>
<protein>
    <recommendedName>
        <fullName evidence="6">D-ribose pyranase</fullName>
    </recommendedName>
</protein>
<dbReference type="Gene3D" id="3.40.1650.10">
    <property type="entry name" value="RbsD-like domain"/>
    <property type="match status" value="1"/>
</dbReference>
<evidence type="ECO:0000256" key="1">
    <source>
        <dbReference type="ARBA" id="ARBA00000223"/>
    </source>
</evidence>
<evidence type="ECO:0008006" key="6">
    <source>
        <dbReference type="Google" id="ProtNLM"/>
    </source>
</evidence>
<dbReference type="InterPro" id="IPR007721">
    <property type="entry name" value="RbsD_FucU"/>
</dbReference>
<dbReference type="InterPro" id="IPR050443">
    <property type="entry name" value="RbsD/FucU_mutarotase"/>
</dbReference>
<dbReference type="Pfam" id="PF05025">
    <property type="entry name" value="RbsD_FucU"/>
    <property type="match status" value="1"/>
</dbReference>
<dbReference type="InterPro" id="IPR023750">
    <property type="entry name" value="RbsD-like_sf"/>
</dbReference>
<dbReference type="GO" id="GO:0036373">
    <property type="term" value="F:L-fucose mutarotase activity"/>
    <property type="evidence" value="ECO:0007669"/>
    <property type="project" value="UniProtKB-EC"/>
</dbReference>
<sequence length="146" mass="15232">MLKGIPALLTTEALTMLSAMGHGDVLAVVDRNYPAAANHARVATLAGADAPTAIAAIAELLPVDTFVDPSVWGMVPDDEADAVIPTHGEITRILTDAEGRDVTVTPLARTAFYAAARQAYGAILTSESRPFSCFLITKGVVFPPAD</sequence>
<keyword evidence="5" id="KW-1185">Reference proteome</keyword>
<comment type="caution">
    <text evidence="4">The sequence shown here is derived from an EMBL/GenBank/DDBJ whole genome shotgun (WGS) entry which is preliminary data.</text>
</comment>
<evidence type="ECO:0000313" key="4">
    <source>
        <dbReference type="EMBL" id="MBM9476540.1"/>
    </source>
</evidence>
<comment type="catalytic activity">
    <reaction evidence="3">
        <text>alpha-L-fucose = beta-L-fucose</text>
        <dbReference type="Rhea" id="RHEA:25580"/>
        <dbReference type="ChEBI" id="CHEBI:42548"/>
        <dbReference type="ChEBI" id="CHEBI:42589"/>
        <dbReference type="EC" id="5.1.3.29"/>
    </reaction>
</comment>